<name>A0A1W0X5G1_HYPEX</name>
<evidence type="ECO:0000313" key="2">
    <source>
        <dbReference type="EMBL" id="OQV22562.1"/>
    </source>
</evidence>
<organism evidence="2 3">
    <name type="scientific">Hypsibius exemplaris</name>
    <name type="common">Freshwater tardigrade</name>
    <dbReference type="NCBI Taxonomy" id="2072580"/>
    <lineage>
        <taxon>Eukaryota</taxon>
        <taxon>Metazoa</taxon>
        <taxon>Ecdysozoa</taxon>
        <taxon>Tardigrada</taxon>
        <taxon>Eutardigrada</taxon>
        <taxon>Parachela</taxon>
        <taxon>Hypsibioidea</taxon>
        <taxon>Hypsibiidae</taxon>
        <taxon>Hypsibius</taxon>
    </lineage>
</organism>
<keyword evidence="1" id="KW-0812">Transmembrane</keyword>
<keyword evidence="1" id="KW-0472">Membrane</keyword>
<keyword evidence="3" id="KW-1185">Reference proteome</keyword>
<reference evidence="3" key="1">
    <citation type="submission" date="2017-01" db="EMBL/GenBank/DDBJ databases">
        <title>Comparative genomics of anhydrobiosis in the tardigrade Hypsibius dujardini.</title>
        <authorList>
            <person name="Yoshida Y."/>
            <person name="Koutsovoulos G."/>
            <person name="Laetsch D."/>
            <person name="Stevens L."/>
            <person name="Kumar S."/>
            <person name="Horikawa D."/>
            <person name="Ishino K."/>
            <person name="Komine S."/>
            <person name="Tomita M."/>
            <person name="Blaxter M."/>
            <person name="Arakawa K."/>
        </authorList>
    </citation>
    <scope>NUCLEOTIDE SEQUENCE [LARGE SCALE GENOMIC DNA]</scope>
    <source>
        <strain evidence="3">Z151</strain>
    </source>
</reference>
<feature type="transmembrane region" description="Helical" evidence="1">
    <location>
        <begin position="46"/>
        <end position="66"/>
    </location>
</feature>
<gene>
    <name evidence="2" type="ORF">BV898_03389</name>
</gene>
<feature type="transmembrane region" description="Helical" evidence="1">
    <location>
        <begin position="78"/>
        <end position="95"/>
    </location>
</feature>
<keyword evidence="1" id="KW-1133">Transmembrane helix</keyword>
<dbReference type="OrthoDB" id="10397229at2759"/>
<comment type="caution">
    <text evidence="2">The sequence shown here is derived from an EMBL/GenBank/DDBJ whole genome shotgun (WGS) entry which is preliminary data.</text>
</comment>
<dbReference type="AlphaFoldDB" id="A0A1W0X5G1"/>
<protein>
    <submittedName>
        <fullName evidence="2">Uncharacterized protein</fullName>
    </submittedName>
</protein>
<evidence type="ECO:0000256" key="1">
    <source>
        <dbReference type="SAM" id="Phobius"/>
    </source>
</evidence>
<dbReference type="EMBL" id="MTYJ01000016">
    <property type="protein sequence ID" value="OQV22562.1"/>
    <property type="molecule type" value="Genomic_DNA"/>
</dbReference>
<proteinExistence type="predicted"/>
<accession>A0A1W0X5G1</accession>
<dbReference type="Proteomes" id="UP000192578">
    <property type="component" value="Unassembled WGS sequence"/>
</dbReference>
<evidence type="ECO:0000313" key="3">
    <source>
        <dbReference type="Proteomes" id="UP000192578"/>
    </source>
</evidence>
<feature type="transmembrane region" description="Helical" evidence="1">
    <location>
        <begin position="165"/>
        <end position="189"/>
    </location>
</feature>
<sequence>MSISYSGGSRISLAPSYTGNLKPEAGERLWKPTVSGVEYTTTTYGLLKLLIMGMSVAGFVSLLITIDGHADNGRYSCFLASTALTFLTYLVVFGLNRLRYFDPRKPSLPHQIERLNGLIFAVWNFVSAGLVAPVPKAGQIPSVSHLEQVHCHEGIPDAVCRGSTITAAAIGFVLSVTITINLILAIWWGPPLRYSLRFKNLTEGEKYQNFANPPEEDLP</sequence>